<dbReference type="NCBIfam" id="TIGR01906">
    <property type="entry name" value="integ_TIGR01906"/>
    <property type="match status" value="1"/>
</dbReference>
<dbReference type="Proteomes" id="UP000746471">
    <property type="component" value="Unassembled WGS sequence"/>
</dbReference>
<keyword evidence="1" id="KW-1133">Transmembrane helix</keyword>
<dbReference type="EMBL" id="JAHBCL010000015">
    <property type="protein sequence ID" value="MBS7527036.1"/>
    <property type="molecule type" value="Genomic_DNA"/>
</dbReference>
<dbReference type="RefSeq" id="WP_213236897.1">
    <property type="nucleotide sequence ID" value="NZ_JAHBCL010000015.1"/>
</dbReference>
<evidence type="ECO:0000313" key="2">
    <source>
        <dbReference type="EMBL" id="MBS7527036.1"/>
    </source>
</evidence>
<accession>A0ABS5PPS1</accession>
<name>A0ABS5PPS1_9FIRM</name>
<feature type="transmembrane region" description="Helical" evidence="1">
    <location>
        <begin position="136"/>
        <end position="158"/>
    </location>
</feature>
<evidence type="ECO:0000313" key="3">
    <source>
        <dbReference type="Proteomes" id="UP000746471"/>
    </source>
</evidence>
<gene>
    <name evidence="2" type="ORF">KHM83_10120</name>
</gene>
<keyword evidence="1" id="KW-0472">Membrane</keyword>
<comment type="caution">
    <text evidence="2">The sequence shown here is derived from an EMBL/GenBank/DDBJ whole genome shotgun (WGS) entry which is preliminary data.</text>
</comment>
<organism evidence="2 3">
    <name type="scientific">Fusibacter paucivorans</name>
    <dbReference type="NCBI Taxonomy" id="76009"/>
    <lineage>
        <taxon>Bacteria</taxon>
        <taxon>Bacillati</taxon>
        <taxon>Bacillota</taxon>
        <taxon>Clostridia</taxon>
        <taxon>Eubacteriales</taxon>
        <taxon>Eubacteriales Family XII. Incertae Sedis</taxon>
        <taxon>Fusibacter</taxon>
    </lineage>
</organism>
<dbReference type="Pfam" id="PF07314">
    <property type="entry name" value="Lit"/>
    <property type="match status" value="1"/>
</dbReference>
<feature type="transmembrane region" description="Helical" evidence="1">
    <location>
        <begin position="110"/>
        <end position="129"/>
    </location>
</feature>
<protein>
    <submittedName>
        <fullName evidence="2">TIGR01906 family membrane protein</fullName>
    </submittedName>
</protein>
<feature type="transmembrane region" description="Helical" evidence="1">
    <location>
        <begin position="5"/>
        <end position="27"/>
    </location>
</feature>
<reference evidence="2 3" key="1">
    <citation type="submission" date="2021-05" db="EMBL/GenBank/DDBJ databases">
        <title>Fusibacter ferrireducens sp. nov., an anaerobic, sulfur- and Fe-reducing bacterium isolated from the mangrove sediment.</title>
        <authorList>
            <person name="Qiu D."/>
        </authorList>
    </citation>
    <scope>NUCLEOTIDE SEQUENCE [LARGE SCALE GENOMIC DNA]</scope>
    <source>
        <strain evidence="2 3">DSM 12116</strain>
    </source>
</reference>
<evidence type="ECO:0000256" key="1">
    <source>
        <dbReference type="SAM" id="Phobius"/>
    </source>
</evidence>
<feature type="transmembrane region" description="Helical" evidence="1">
    <location>
        <begin position="194"/>
        <end position="216"/>
    </location>
</feature>
<dbReference type="InterPro" id="IPR010178">
    <property type="entry name" value="Lit"/>
</dbReference>
<proteinExistence type="predicted"/>
<keyword evidence="1" id="KW-0812">Transmembrane</keyword>
<keyword evidence="3" id="KW-1185">Reference proteome</keyword>
<sequence>MIKRILPLCLSTVTGILLTLLTFMMLFEGFALNESFFITGFQTYNVQDIVHISDEDLVRVTHALVTYIDDASGDLHVKVTINDSEVEYFNAKEQAHLTDIMNLIRHARKLLKQLKTAFFAVLILNIIFLKGKARYRFLPISVGAALLSLLSLGAMYFMDFNWAFVKFHEMLFYNDLWLLDPSKDRLLQMMPLEFFMRFTMFWLASVAAIQLIYLFAYRMLKRTEETVAQHADVNSTVKKRSKISRK</sequence>